<dbReference type="GO" id="GO:0016616">
    <property type="term" value="F:oxidoreductase activity, acting on the CH-OH group of donors, NAD or NADP as acceptor"/>
    <property type="evidence" value="ECO:0007669"/>
    <property type="project" value="TreeGrafter"/>
</dbReference>
<dbReference type="PANTHER" id="PTHR10366:SF564">
    <property type="entry name" value="STEROL-4-ALPHA-CARBOXYLATE 3-DEHYDROGENASE, DECARBOXYLATING"/>
    <property type="match status" value="1"/>
</dbReference>
<proteinExistence type="inferred from homology"/>
<sequence>MTKGTIFITGATGFLGSAFLLEALREGYSAHVVARSQSKVELVKKLVAEHGFSNDESAGNDTPHCKYFVVPDLTVSGAFDEAVKGAHYVLHCASPLPFAEIPPERQQAEMIDPAVACTLNALESARGPGGATVRRVIILASLAAFASADAMGPDWAPPVGEVFEGSERSLNDWILPPFPTVTVCYCAAKTAALRSSLDWMSKHQQSNLGFDLINLAPAYVIGHHPLAKTTADLVATSNSVLLRPVAGRAADPACGFLTVGGGTHLDDLVTICMESLKEGEGGKAKTPTEGADKGVSNFTIGVNADWNDAKRIVAAKWPAHVESGLLPNGGDFPCKPRIAFDSSKTEKTFGIKLRGLEDMVDAIMPQYIELLQKEQGGS</sequence>
<keyword evidence="1" id="KW-0560">Oxidoreductase</keyword>
<evidence type="ECO:0000313" key="4">
    <source>
        <dbReference type="EMBL" id="KAK8120675.1"/>
    </source>
</evidence>
<dbReference type="AlphaFoldDB" id="A0AAW0R0C8"/>
<dbReference type="InterPro" id="IPR001509">
    <property type="entry name" value="Epimerase_deHydtase"/>
</dbReference>
<dbReference type="Pfam" id="PF01370">
    <property type="entry name" value="Epimerase"/>
    <property type="match status" value="1"/>
</dbReference>
<dbReference type="EMBL" id="JAQQWP010000004">
    <property type="protein sequence ID" value="KAK8120675.1"/>
    <property type="molecule type" value="Genomic_DNA"/>
</dbReference>
<comment type="caution">
    <text evidence="4">The sequence shown here is derived from an EMBL/GenBank/DDBJ whole genome shotgun (WGS) entry which is preliminary data.</text>
</comment>
<accession>A0AAW0R0C8</accession>
<comment type="similarity">
    <text evidence="2">Belongs to the NAD(P)-dependent epimerase/dehydratase family. Dihydroflavonol-4-reductase subfamily.</text>
</comment>
<dbReference type="Proteomes" id="UP001392437">
    <property type="component" value="Unassembled WGS sequence"/>
</dbReference>
<dbReference type="PANTHER" id="PTHR10366">
    <property type="entry name" value="NAD DEPENDENT EPIMERASE/DEHYDRATASE"/>
    <property type="match status" value="1"/>
</dbReference>
<keyword evidence="5" id="KW-1185">Reference proteome</keyword>
<dbReference type="InterPro" id="IPR050425">
    <property type="entry name" value="NAD(P)_dehydrat-like"/>
</dbReference>
<dbReference type="InterPro" id="IPR036291">
    <property type="entry name" value="NAD(P)-bd_dom_sf"/>
</dbReference>
<dbReference type="Gene3D" id="3.40.50.720">
    <property type="entry name" value="NAD(P)-binding Rossmann-like Domain"/>
    <property type="match status" value="1"/>
</dbReference>
<reference evidence="4 5" key="1">
    <citation type="submission" date="2023-01" db="EMBL/GenBank/DDBJ databases">
        <title>Analysis of 21 Apiospora genomes using comparative genomics revels a genus with tremendous synthesis potential of carbohydrate active enzymes and secondary metabolites.</title>
        <authorList>
            <person name="Sorensen T."/>
        </authorList>
    </citation>
    <scope>NUCLEOTIDE SEQUENCE [LARGE SCALE GENOMIC DNA]</scope>
    <source>
        <strain evidence="4 5">CBS 117206</strain>
    </source>
</reference>
<feature type="domain" description="NAD-dependent epimerase/dehydratase" evidence="3">
    <location>
        <begin position="6"/>
        <end position="150"/>
    </location>
</feature>
<gene>
    <name evidence="4" type="ORF">PG999_004795</name>
</gene>
<evidence type="ECO:0000259" key="3">
    <source>
        <dbReference type="Pfam" id="PF01370"/>
    </source>
</evidence>
<protein>
    <recommendedName>
        <fullName evidence="3">NAD-dependent epimerase/dehydratase domain-containing protein</fullName>
    </recommendedName>
</protein>
<dbReference type="SUPFAM" id="SSF51735">
    <property type="entry name" value="NAD(P)-binding Rossmann-fold domains"/>
    <property type="match status" value="1"/>
</dbReference>
<evidence type="ECO:0000256" key="1">
    <source>
        <dbReference type="ARBA" id="ARBA00023002"/>
    </source>
</evidence>
<name>A0AAW0R0C8_9PEZI</name>
<organism evidence="4 5">
    <name type="scientific">Apiospora kogelbergensis</name>
    <dbReference type="NCBI Taxonomy" id="1337665"/>
    <lineage>
        <taxon>Eukaryota</taxon>
        <taxon>Fungi</taxon>
        <taxon>Dikarya</taxon>
        <taxon>Ascomycota</taxon>
        <taxon>Pezizomycotina</taxon>
        <taxon>Sordariomycetes</taxon>
        <taxon>Xylariomycetidae</taxon>
        <taxon>Amphisphaeriales</taxon>
        <taxon>Apiosporaceae</taxon>
        <taxon>Apiospora</taxon>
    </lineage>
</organism>
<evidence type="ECO:0000256" key="2">
    <source>
        <dbReference type="ARBA" id="ARBA00023445"/>
    </source>
</evidence>
<evidence type="ECO:0000313" key="5">
    <source>
        <dbReference type="Proteomes" id="UP001392437"/>
    </source>
</evidence>